<evidence type="ECO:0000313" key="1">
    <source>
        <dbReference type="EMBL" id="MBD3934942.1"/>
    </source>
</evidence>
<protein>
    <submittedName>
        <fullName evidence="1">Uncharacterized protein</fullName>
    </submittedName>
</protein>
<gene>
    <name evidence="1" type="ORF">IF129_25700</name>
</gene>
<dbReference type="Gene3D" id="2.80.10.50">
    <property type="match status" value="1"/>
</dbReference>
<sequence>MAETLKYGDRIHLQNAYNAWGGGYLDTNGASSATGGVYGVSTADTPNRGQGTGTWEVASATGKAVGTPVASGDLITLRNLYSAGSYLDTNGVASAAQKKAGAKYDVHTAKSDDRGTGTAEWRIFARTSDPQDTDVHIGDTVHLWNVYGGNGGFLETNGVGPAGGKYDVCTNAYYNRAADVADWRVSRA</sequence>
<keyword evidence="2" id="KW-1185">Reference proteome</keyword>
<dbReference type="EMBL" id="JACXYU010000022">
    <property type="protein sequence ID" value="MBD3934942.1"/>
    <property type="molecule type" value="Genomic_DNA"/>
</dbReference>
<organism evidence="1 2">
    <name type="scientific">Streptomyces chumphonensis</name>
    <dbReference type="NCBI Taxonomy" id="1214925"/>
    <lineage>
        <taxon>Bacteria</taxon>
        <taxon>Bacillati</taxon>
        <taxon>Actinomycetota</taxon>
        <taxon>Actinomycetes</taxon>
        <taxon>Kitasatosporales</taxon>
        <taxon>Streptomycetaceae</taxon>
        <taxon>Streptomyces</taxon>
    </lineage>
</organism>
<name>A0A927F5W3_9ACTN</name>
<dbReference type="Proteomes" id="UP000632289">
    <property type="component" value="Unassembled WGS sequence"/>
</dbReference>
<dbReference type="RefSeq" id="WP_191212236.1">
    <property type="nucleotide sequence ID" value="NZ_BAABKL010000002.1"/>
</dbReference>
<evidence type="ECO:0000313" key="2">
    <source>
        <dbReference type="Proteomes" id="UP000632289"/>
    </source>
</evidence>
<proteinExistence type="predicted"/>
<accession>A0A927F5W3</accession>
<dbReference type="AlphaFoldDB" id="A0A927F5W3"/>
<reference evidence="1" key="1">
    <citation type="submission" date="2020-09" db="EMBL/GenBank/DDBJ databases">
        <title>Secondary metabolite and genome analysis of marine Streptomyces chumphonensis KK1-2T.</title>
        <authorList>
            <person name="Phongsopitanun W."/>
            <person name="Kanchanasin P."/>
            <person name="Pittayakhajonwut P."/>
            <person name="Suwanborirux K."/>
            <person name="Tanasupawat S."/>
        </authorList>
    </citation>
    <scope>NUCLEOTIDE SEQUENCE</scope>
    <source>
        <strain evidence="1">KK1-2</strain>
    </source>
</reference>
<comment type="caution">
    <text evidence="1">The sequence shown here is derived from an EMBL/GenBank/DDBJ whole genome shotgun (WGS) entry which is preliminary data.</text>
</comment>